<name>A0A820JD99_9BILA</name>
<evidence type="ECO:0000313" key="2">
    <source>
        <dbReference type="Proteomes" id="UP000663823"/>
    </source>
</evidence>
<sequence>RWIKTFNFGLNITYFSIFDFRTDGSAIFQSLESLCQLSKDYAIQSIDSFNKDLFISQEVLKESIFQSQTNVITHQFQLSSPIEFSSELKLIQKMIVGNRFLSALQTDYMQ</sequence>
<organism evidence="1 2">
    <name type="scientific">Rotaria sordida</name>
    <dbReference type="NCBI Taxonomy" id="392033"/>
    <lineage>
        <taxon>Eukaryota</taxon>
        <taxon>Metazoa</taxon>
        <taxon>Spiralia</taxon>
        <taxon>Gnathifera</taxon>
        <taxon>Rotifera</taxon>
        <taxon>Eurotatoria</taxon>
        <taxon>Bdelloidea</taxon>
        <taxon>Philodinida</taxon>
        <taxon>Philodinidae</taxon>
        <taxon>Rotaria</taxon>
    </lineage>
</organism>
<feature type="non-terminal residue" evidence="1">
    <location>
        <position position="110"/>
    </location>
</feature>
<protein>
    <submittedName>
        <fullName evidence="1">Uncharacterized protein</fullName>
    </submittedName>
</protein>
<dbReference type="Proteomes" id="UP000663823">
    <property type="component" value="Unassembled WGS sequence"/>
</dbReference>
<proteinExistence type="predicted"/>
<dbReference type="EMBL" id="CAJOAX010054120">
    <property type="protein sequence ID" value="CAF4323050.1"/>
    <property type="molecule type" value="Genomic_DNA"/>
</dbReference>
<gene>
    <name evidence="1" type="ORF">OTI717_LOCUS42717</name>
</gene>
<evidence type="ECO:0000313" key="1">
    <source>
        <dbReference type="EMBL" id="CAF4323050.1"/>
    </source>
</evidence>
<dbReference type="AlphaFoldDB" id="A0A820JD99"/>
<feature type="non-terminal residue" evidence="1">
    <location>
        <position position="1"/>
    </location>
</feature>
<reference evidence="1" key="1">
    <citation type="submission" date="2021-02" db="EMBL/GenBank/DDBJ databases">
        <authorList>
            <person name="Nowell W R."/>
        </authorList>
    </citation>
    <scope>NUCLEOTIDE SEQUENCE</scope>
</reference>
<accession>A0A820JD99</accession>
<comment type="caution">
    <text evidence="1">The sequence shown here is derived from an EMBL/GenBank/DDBJ whole genome shotgun (WGS) entry which is preliminary data.</text>
</comment>